<reference evidence="1" key="1">
    <citation type="submission" date="2023-07" db="EMBL/GenBank/DDBJ databases">
        <title>Genome content predicts the carbon catabolic preferences of heterotrophic bacteria.</title>
        <authorList>
            <person name="Gralka M."/>
        </authorList>
    </citation>
    <scope>NUCLEOTIDE SEQUENCE</scope>
    <source>
        <strain evidence="1">I2M16</strain>
    </source>
</reference>
<comment type="caution">
    <text evidence="1">The sequence shown here is derived from an EMBL/GenBank/DDBJ whole genome shotgun (WGS) entry which is preliminary data.</text>
</comment>
<dbReference type="Gene3D" id="3.40.50.2000">
    <property type="entry name" value="Glycogen Phosphorylase B"/>
    <property type="match status" value="1"/>
</dbReference>
<dbReference type="GO" id="GO:0016757">
    <property type="term" value="F:glycosyltransferase activity"/>
    <property type="evidence" value="ECO:0007669"/>
    <property type="project" value="UniProtKB-KW"/>
</dbReference>
<evidence type="ECO:0000313" key="1">
    <source>
        <dbReference type="EMBL" id="MDO6454148.1"/>
    </source>
</evidence>
<protein>
    <submittedName>
        <fullName evidence="1">Glycosyltransferase</fullName>
        <ecNumber evidence="1">2.4.-.-</ecNumber>
    </submittedName>
</protein>
<dbReference type="EMBL" id="JAUOPG010000007">
    <property type="protein sequence ID" value="MDO6454148.1"/>
    <property type="molecule type" value="Genomic_DNA"/>
</dbReference>
<sequence>MPAASTPSQPLHIVIIGYVWPEPNSSAAGYHMLSFIELFHNQGWTITFASPASLGDHRADLSPWNVQEVAISLNDASFDAWIAEQRPNVVLFDRFMMEEQFGWRVEKACPDAIRLLDTEDLHSLRDARYQMLKKQLQLTKDEVDFTPLLEMDTLFDYMSPTDLAQREIASIYRCDLTLMISDVELRLLTDYFSVPYQQLMHCPFMINHERSAPASTPSWQQRQHFVSIGNFRHAPNWDAVLWLKQRIWPQIRQALPQAELHIYGAYPPPKATDLNHPSSGFYVKGWAESADEVIQNARVLIAPLRFGAGIKGKLLDAMRNGTPSVTTPIGVEGMVSSQAWPGAIGGSEKAIAAAAVQLYQDEATWLKAQSRIKAILDHRFNTVKNQGNLLYLLNQMLDKKHLAQHRKNNFVGQMLRHHHHKSTQYMSQWIEAKNKLS</sequence>
<dbReference type="EC" id="2.4.-.-" evidence="1"/>
<proteinExistence type="predicted"/>
<keyword evidence="1" id="KW-0808">Transferase</keyword>
<dbReference type="Pfam" id="PF13692">
    <property type="entry name" value="Glyco_trans_1_4"/>
    <property type="match status" value="1"/>
</dbReference>
<dbReference type="SUPFAM" id="SSF53756">
    <property type="entry name" value="UDP-Glycosyltransferase/glycogen phosphorylase"/>
    <property type="match status" value="1"/>
</dbReference>
<organism evidence="1 2">
    <name type="scientific">Neptunomonas phycophila</name>
    <dbReference type="NCBI Taxonomy" id="1572645"/>
    <lineage>
        <taxon>Bacteria</taxon>
        <taxon>Pseudomonadati</taxon>
        <taxon>Pseudomonadota</taxon>
        <taxon>Gammaproteobacteria</taxon>
        <taxon>Oceanospirillales</taxon>
        <taxon>Oceanospirillaceae</taxon>
        <taxon>Neptunomonas</taxon>
    </lineage>
</organism>
<gene>
    <name evidence="1" type="ORF">Q4490_11310</name>
</gene>
<name>A0AAW7XMM0_9GAMM</name>
<dbReference type="RefSeq" id="WP_303550643.1">
    <property type="nucleotide sequence ID" value="NZ_JAUOPG010000007.1"/>
</dbReference>
<evidence type="ECO:0000313" key="2">
    <source>
        <dbReference type="Proteomes" id="UP001169862"/>
    </source>
</evidence>
<dbReference type="Proteomes" id="UP001169862">
    <property type="component" value="Unassembled WGS sequence"/>
</dbReference>
<accession>A0AAW7XMM0</accession>
<dbReference type="AlphaFoldDB" id="A0AAW7XMM0"/>
<keyword evidence="1" id="KW-0328">Glycosyltransferase</keyword>